<evidence type="ECO:0000259" key="8">
    <source>
        <dbReference type="PROSITE" id="PS50862"/>
    </source>
</evidence>
<dbReference type="NCBIfam" id="TIGR00457">
    <property type="entry name" value="asnS"/>
    <property type="match status" value="1"/>
</dbReference>
<dbReference type="FunFam" id="3.30.930.10:FF:000016">
    <property type="entry name" value="Asparagine--tRNA ligase"/>
    <property type="match status" value="1"/>
</dbReference>
<keyword evidence="7 9" id="KW-0030">Aminoacyl-tRNA synthetase</keyword>
<name>A0A196SBQ3_BLAHN</name>
<keyword evidence="10" id="KW-1185">Reference proteome</keyword>
<evidence type="ECO:0000256" key="6">
    <source>
        <dbReference type="ARBA" id="ARBA00022917"/>
    </source>
</evidence>
<dbReference type="STRING" id="478820.A0A196SBQ3"/>
<dbReference type="InterPro" id="IPR012340">
    <property type="entry name" value="NA-bd_OB-fold"/>
</dbReference>
<dbReference type="GO" id="GO:0006421">
    <property type="term" value="P:asparaginyl-tRNA aminoacylation"/>
    <property type="evidence" value="ECO:0007669"/>
    <property type="project" value="InterPro"/>
</dbReference>
<keyword evidence="3" id="KW-0436">Ligase</keyword>
<evidence type="ECO:0000256" key="4">
    <source>
        <dbReference type="ARBA" id="ARBA00022741"/>
    </source>
</evidence>
<dbReference type="InterPro" id="IPR002312">
    <property type="entry name" value="Asp/Asn-tRNA-synth_IIb"/>
</dbReference>
<dbReference type="PANTHER" id="PTHR22594:SF34">
    <property type="entry name" value="ASPARAGINE--TRNA LIGASE, MITOCHONDRIAL-RELATED"/>
    <property type="match status" value="1"/>
</dbReference>
<gene>
    <name evidence="9" type="ORF">AV274_3788</name>
</gene>
<dbReference type="InterPro" id="IPR004522">
    <property type="entry name" value="Asn-tRNA-ligase"/>
</dbReference>
<evidence type="ECO:0000256" key="7">
    <source>
        <dbReference type="ARBA" id="ARBA00023146"/>
    </source>
</evidence>
<dbReference type="PROSITE" id="PS50862">
    <property type="entry name" value="AA_TRNA_LIGASE_II"/>
    <property type="match status" value="1"/>
</dbReference>
<dbReference type="NCBIfam" id="NF003037">
    <property type="entry name" value="PRK03932.1"/>
    <property type="match status" value="1"/>
</dbReference>
<organism evidence="9 10">
    <name type="scientific">Blastocystis sp. subtype 1 (strain ATCC 50177 / NandII)</name>
    <dbReference type="NCBI Taxonomy" id="478820"/>
    <lineage>
        <taxon>Eukaryota</taxon>
        <taxon>Sar</taxon>
        <taxon>Stramenopiles</taxon>
        <taxon>Bigyra</taxon>
        <taxon>Opalozoa</taxon>
        <taxon>Opalinata</taxon>
        <taxon>Blastocystidae</taxon>
        <taxon>Blastocystis</taxon>
    </lineage>
</organism>
<evidence type="ECO:0000313" key="9">
    <source>
        <dbReference type="EMBL" id="OAO14485.1"/>
    </source>
</evidence>
<keyword evidence="4" id="KW-0547">Nucleotide-binding</keyword>
<comment type="similarity">
    <text evidence="1">Belongs to the class-II aminoacyl-tRNA synthetase family.</text>
</comment>
<dbReference type="Pfam" id="PF00152">
    <property type="entry name" value="tRNA-synt_2"/>
    <property type="match status" value="1"/>
</dbReference>
<keyword evidence="6" id="KW-0648">Protein biosynthesis</keyword>
<dbReference type="AlphaFoldDB" id="A0A196SBQ3"/>
<dbReference type="GO" id="GO:0004816">
    <property type="term" value="F:asparagine-tRNA ligase activity"/>
    <property type="evidence" value="ECO:0007669"/>
    <property type="project" value="UniProtKB-EC"/>
</dbReference>
<keyword evidence="5" id="KW-0067">ATP-binding</keyword>
<accession>A0A196SBQ3</accession>
<dbReference type="PRINTS" id="PR01042">
    <property type="entry name" value="TRNASYNTHASP"/>
</dbReference>
<sequence length="487" mass="55359">MFALSLRRLPFAHQTSLLTRSLSLPAPSFNYVPIKQILKGAPGEKTRVYGWVRSKRVFKDFSFIVVNDGSNVNGIQCILPKDHATNINNGSSICIDGELVRPQSERHKDALELRIASYQIIGDCDQTTYPLQKKFYPPEFLRTIPHLRPRTNMQGVVTRMRNSIMQSIHSSFQQQGFVQVMSPIITSNDCEGAGDMFSVAIDKPPKPDLTSYFNSKAYLTVSGQLHAEMMAHAMSRVYTFGPTFRAENSNTTRHLCEFWMVEPELCFAGLGELMDLAVTVIKNTTGNLLEHNQEDLAFLQQRVDKTVVDRLETLQNRDNYCHITYTEAIQALSKKGLVFDMPVKWGIDLQAEHEKYLCEVYCKNRPVFVTHYPEAIKPFYMKRSSNDTVEAMDLLVPRLREIIGGSVREENYDVLKETMLKRGLLSPEYTSGRSTKALDWYLDLRRYGSTPHAGWGLGLERFIELCTGVANIRDVIPVPRVPNSCLL</sequence>
<evidence type="ECO:0000256" key="2">
    <source>
        <dbReference type="ARBA" id="ARBA00012816"/>
    </source>
</evidence>
<dbReference type="Gene3D" id="2.40.50.140">
    <property type="entry name" value="Nucleic acid-binding proteins"/>
    <property type="match status" value="1"/>
</dbReference>
<protein>
    <recommendedName>
        <fullName evidence="2">asparagine--tRNA ligase</fullName>
        <ecNumber evidence="2">6.1.1.22</ecNumber>
    </recommendedName>
</protein>
<dbReference type="GO" id="GO:0005524">
    <property type="term" value="F:ATP binding"/>
    <property type="evidence" value="ECO:0007669"/>
    <property type="project" value="UniProtKB-KW"/>
</dbReference>
<comment type="caution">
    <text evidence="9">The sequence shown here is derived from an EMBL/GenBank/DDBJ whole genome shotgun (WGS) entry which is preliminary data.</text>
</comment>
<dbReference type="EC" id="6.1.1.22" evidence="2"/>
<dbReference type="CDD" id="cd00776">
    <property type="entry name" value="AsxRS_core"/>
    <property type="match status" value="1"/>
</dbReference>
<evidence type="ECO:0000256" key="3">
    <source>
        <dbReference type="ARBA" id="ARBA00022598"/>
    </source>
</evidence>
<dbReference type="InterPro" id="IPR004364">
    <property type="entry name" value="Aa-tRNA-synt_II"/>
</dbReference>
<dbReference type="EMBL" id="LXWW01000238">
    <property type="protein sequence ID" value="OAO14485.1"/>
    <property type="molecule type" value="Genomic_DNA"/>
</dbReference>
<dbReference type="InterPro" id="IPR045864">
    <property type="entry name" value="aa-tRNA-synth_II/BPL/LPL"/>
</dbReference>
<dbReference type="Proteomes" id="UP000078348">
    <property type="component" value="Unassembled WGS sequence"/>
</dbReference>
<dbReference type="Gene3D" id="3.30.930.10">
    <property type="entry name" value="Bira Bifunctional Protein, Domain 2"/>
    <property type="match status" value="1"/>
</dbReference>
<evidence type="ECO:0000256" key="1">
    <source>
        <dbReference type="ARBA" id="ARBA00008226"/>
    </source>
</evidence>
<dbReference type="InterPro" id="IPR006195">
    <property type="entry name" value="aa-tRNA-synth_II"/>
</dbReference>
<dbReference type="SUPFAM" id="SSF55681">
    <property type="entry name" value="Class II aaRS and biotin synthetases"/>
    <property type="match status" value="1"/>
</dbReference>
<evidence type="ECO:0000256" key="5">
    <source>
        <dbReference type="ARBA" id="ARBA00022840"/>
    </source>
</evidence>
<dbReference type="GO" id="GO:0005739">
    <property type="term" value="C:mitochondrion"/>
    <property type="evidence" value="ECO:0007669"/>
    <property type="project" value="TreeGrafter"/>
</dbReference>
<dbReference type="SUPFAM" id="SSF50249">
    <property type="entry name" value="Nucleic acid-binding proteins"/>
    <property type="match status" value="1"/>
</dbReference>
<evidence type="ECO:0000313" key="10">
    <source>
        <dbReference type="Proteomes" id="UP000078348"/>
    </source>
</evidence>
<dbReference type="PANTHER" id="PTHR22594">
    <property type="entry name" value="ASPARTYL/LYSYL-TRNA SYNTHETASE"/>
    <property type="match status" value="1"/>
</dbReference>
<reference evidence="9 10" key="1">
    <citation type="submission" date="2016-05" db="EMBL/GenBank/DDBJ databases">
        <title>Nuclear genome of Blastocystis sp. subtype 1 NandII.</title>
        <authorList>
            <person name="Gentekaki E."/>
            <person name="Curtis B."/>
            <person name="Stairs C."/>
            <person name="Eme L."/>
            <person name="Herman E."/>
            <person name="Klimes V."/>
            <person name="Arias M.C."/>
            <person name="Elias M."/>
            <person name="Hilliou F."/>
            <person name="Klute M."/>
            <person name="Malik S.-B."/>
            <person name="Pightling A."/>
            <person name="Rachubinski R."/>
            <person name="Salas D."/>
            <person name="Schlacht A."/>
            <person name="Suga H."/>
            <person name="Archibald J."/>
            <person name="Ball S.G."/>
            <person name="Clark G."/>
            <person name="Dacks J."/>
            <person name="Van Der Giezen M."/>
            <person name="Tsaousis A."/>
            <person name="Roger A."/>
        </authorList>
    </citation>
    <scope>NUCLEOTIDE SEQUENCE [LARGE SCALE GENOMIC DNA]</scope>
    <source>
        <strain evidence="10">ATCC 50177 / NandII</strain>
    </source>
</reference>
<dbReference type="OrthoDB" id="1931232at2759"/>
<feature type="domain" description="Aminoacyl-transfer RNA synthetases class-II family profile" evidence="8">
    <location>
        <begin position="159"/>
        <end position="477"/>
    </location>
</feature>
<dbReference type="CDD" id="cd04318">
    <property type="entry name" value="EcAsnRS_like_N"/>
    <property type="match status" value="1"/>
</dbReference>
<proteinExistence type="inferred from homology"/>